<dbReference type="AlphaFoldDB" id="A0A5C2RVX4"/>
<name>A0A5C2RVX4_9APHY</name>
<reference evidence="2" key="1">
    <citation type="journal article" date="2018" name="Genome Biol. Evol.">
        <title>Genomics and development of Lentinus tigrinus, a white-rot wood-decaying mushroom with dimorphic fruiting bodies.</title>
        <authorList>
            <person name="Wu B."/>
            <person name="Xu Z."/>
            <person name="Knudson A."/>
            <person name="Carlson A."/>
            <person name="Chen N."/>
            <person name="Kovaka S."/>
            <person name="LaButti K."/>
            <person name="Lipzen A."/>
            <person name="Pennachio C."/>
            <person name="Riley R."/>
            <person name="Schakwitz W."/>
            <person name="Umezawa K."/>
            <person name="Ohm R.A."/>
            <person name="Grigoriev I.V."/>
            <person name="Nagy L.G."/>
            <person name="Gibbons J."/>
            <person name="Hibbett D."/>
        </authorList>
    </citation>
    <scope>NUCLEOTIDE SEQUENCE [LARGE SCALE GENOMIC DNA]</scope>
    <source>
        <strain evidence="2">ALCF2SS1-6</strain>
    </source>
</reference>
<organism evidence="2 3">
    <name type="scientific">Lentinus tigrinus ALCF2SS1-6</name>
    <dbReference type="NCBI Taxonomy" id="1328759"/>
    <lineage>
        <taxon>Eukaryota</taxon>
        <taxon>Fungi</taxon>
        <taxon>Dikarya</taxon>
        <taxon>Basidiomycota</taxon>
        <taxon>Agaricomycotina</taxon>
        <taxon>Agaricomycetes</taxon>
        <taxon>Polyporales</taxon>
        <taxon>Polyporaceae</taxon>
        <taxon>Lentinus</taxon>
    </lineage>
</organism>
<proteinExistence type="predicted"/>
<dbReference type="Proteomes" id="UP000313359">
    <property type="component" value="Unassembled WGS sequence"/>
</dbReference>
<accession>A0A5C2RVX4</accession>
<gene>
    <name evidence="2" type="ORF">L227DRAFT_301456</name>
</gene>
<evidence type="ECO:0000313" key="3">
    <source>
        <dbReference type="Proteomes" id="UP000313359"/>
    </source>
</evidence>
<keyword evidence="3" id="KW-1185">Reference proteome</keyword>
<sequence length="178" mass="19485">MDLTQWPCLPGGCAGLSESAPALGSSEPLTNYDDVLYRCTKDYRGQWSQRVQARRKAQQRGGWKQKGRGCGEAAAVQAKGLNTLARRPSVPRRPQTRGIPRQPTPRTLLRHGASVPSTTPKSEVVWAGPSGLPHPVPLQHLCCLSTRLKRKLLLAAHTSSLYAHARTNFTAMPLCRSL</sequence>
<evidence type="ECO:0000256" key="1">
    <source>
        <dbReference type="SAM" id="MobiDB-lite"/>
    </source>
</evidence>
<dbReference type="EMBL" id="ML122294">
    <property type="protein sequence ID" value="RPD55544.1"/>
    <property type="molecule type" value="Genomic_DNA"/>
</dbReference>
<feature type="region of interest" description="Disordered" evidence="1">
    <location>
        <begin position="88"/>
        <end position="122"/>
    </location>
</feature>
<protein>
    <submittedName>
        <fullName evidence="2">Uncharacterized protein</fullName>
    </submittedName>
</protein>
<evidence type="ECO:0000313" key="2">
    <source>
        <dbReference type="EMBL" id="RPD55544.1"/>
    </source>
</evidence>